<gene>
    <name evidence="2" type="ORF">KFZ77_13335</name>
</gene>
<dbReference type="RefSeq" id="WP_406678780.1">
    <property type="nucleotide sequence ID" value="NZ_CP074352.1"/>
</dbReference>
<name>A0ABY6JJQ3_9ENTR</name>
<sequence>MKLRNTVYILALLAVVATPSHAISAKYRAQLERSGCTQITELQGCDIHQTKMQNTNTERQQISAFLRDSVLNQPTDAAYEALNGYGFTNPAPLKWVKGKYAINLTINQKDVVTHATVTP</sequence>
<keyword evidence="1" id="KW-0732">Signal</keyword>
<evidence type="ECO:0000313" key="3">
    <source>
        <dbReference type="Proteomes" id="UP001156318"/>
    </source>
</evidence>
<organism evidence="2 3">
    <name type="scientific">Siccibacter colletis</name>
    <dbReference type="NCBI Taxonomy" id="1505757"/>
    <lineage>
        <taxon>Bacteria</taxon>
        <taxon>Pseudomonadati</taxon>
        <taxon>Pseudomonadota</taxon>
        <taxon>Gammaproteobacteria</taxon>
        <taxon>Enterobacterales</taxon>
        <taxon>Enterobacteriaceae</taxon>
        <taxon>Siccibacter</taxon>
    </lineage>
</organism>
<protein>
    <submittedName>
        <fullName evidence="2">Uncharacterized protein</fullName>
    </submittedName>
</protein>
<dbReference type="EMBL" id="CP074352">
    <property type="protein sequence ID" value="UYU33917.1"/>
    <property type="molecule type" value="Genomic_DNA"/>
</dbReference>
<reference evidence="2 3" key="1">
    <citation type="submission" date="2021-05" db="EMBL/GenBank/DDBJ databases">
        <title>Isolation, identification, and the growth promoting effects of Pantoea dispersa strain YSD J2 from the aboveground leaves of Cyperus esculentus L.Var. Sativus.</title>
        <authorList>
            <person name="Wang S."/>
            <person name="Tang X.M."/>
            <person name="Huang Y.N."/>
        </authorList>
    </citation>
    <scope>NUCLEOTIDE SEQUENCE [LARGE SCALE GENOMIC DNA]</scope>
    <source>
        <strain evidence="3">YSD YN2</strain>
    </source>
</reference>
<feature type="chain" id="PRO_5046526091" evidence="1">
    <location>
        <begin position="23"/>
        <end position="119"/>
    </location>
</feature>
<proteinExistence type="predicted"/>
<evidence type="ECO:0000313" key="2">
    <source>
        <dbReference type="EMBL" id="UYU33917.1"/>
    </source>
</evidence>
<accession>A0ABY6JJQ3</accession>
<feature type="signal peptide" evidence="1">
    <location>
        <begin position="1"/>
        <end position="22"/>
    </location>
</feature>
<evidence type="ECO:0000256" key="1">
    <source>
        <dbReference type="SAM" id="SignalP"/>
    </source>
</evidence>
<keyword evidence="3" id="KW-1185">Reference proteome</keyword>
<dbReference type="Proteomes" id="UP001156318">
    <property type="component" value="Chromosome"/>
</dbReference>